<dbReference type="Proteomes" id="UP000636960">
    <property type="component" value="Unassembled WGS sequence"/>
</dbReference>
<dbReference type="PANTHER" id="PTHR34584:SF1">
    <property type="entry name" value="NA(+)_H(+) ANTIPORTER SUBUNIT E1"/>
    <property type="match status" value="1"/>
</dbReference>
<name>A0A919JXJ3_9ACTN</name>
<sequence length="184" mass="19790">MTRPARDRLIAVAGLTGIWVLLWGRPTWINVVGGLLVATVILMVFPLPPVTFGGRLSLPGLLRLVSRFLADLVVASVQIAVLAFRFGHVPRSAVIAVPLRVPTDLNLTLTAEALSLVPGSLIVEADRARGVLYVHVLGVRDRAEVERFRQGVLELEARIVDALGSPAERRLTATAPTVREGSPS</sequence>
<evidence type="ECO:0000313" key="9">
    <source>
        <dbReference type="Proteomes" id="UP000636960"/>
    </source>
</evidence>
<comment type="subcellular location">
    <subcellularLocation>
        <location evidence="1">Cell membrane</location>
        <topology evidence="1">Multi-pass membrane protein</topology>
    </subcellularLocation>
</comment>
<keyword evidence="6 7" id="KW-0472">Membrane</keyword>
<dbReference type="NCBIfam" id="NF006521">
    <property type="entry name" value="PRK08965.1-5"/>
    <property type="match status" value="1"/>
</dbReference>
<dbReference type="AlphaFoldDB" id="A0A919JXJ3"/>
<comment type="caution">
    <text evidence="8">The sequence shown here is derived from an EMBL/GenBank/DDBJ whole genome shotgun (WGS) entry which is preliminary data.</text>
</comment>
<evidence type="ECO:0000256" key="2">
    <source>
        <dbReference type="ARBA" id="ARBA00006228"/>
    </source>
</evidence>
<feature type="transmembrane region" description="Helical" evidence="7">
    <location>
        <begin position="64"/>
        <end position="84"/>
    </location>
</feature>
<comment type="similarity">
    <text evidence="2">Belongs to the CPA3 antiporters (TC 2.A.63) subunit E family.</text>
</comment>
<accession>A0A919JXJ3</accession>
<dbReference type="GO" id="GO:0005886">
    <property type="term" value="C:plasma membrane"/>
    <property type="evidence" value="ECO:0007669"/>
    <property type="project" value="UniProtKB-SubCell"/>
</dbReference>
<evidence type="ECO:0000256" key="1">
    <source>
        <dbReference type="ARBA" id="ARBA00004651"/>
    </source>
</evidence>
<evidence type="ECO:0000256" key="4">
    <source>
        <dbReference type="ARBA" id="ARBA00022692"/>
    </source>
</evidence>
<keyword evidence="4 7" id="KW-0812">Transmembrane</keyword>
<feature type="transmembrane region" description="Helical" evidence="7">
    <location>
        <begin position="31"/>
        <end position="52"/>
    </location>
</feature>
<keyword evidence="5 7" id="KW-1133">Transmembrane helix</keyword>
<dbReference type="Pfam" id="PF01899">
    <property type="entry name" value="MNHE"/>
    <property type="match status" value="1"/>
</dbReference>
<dbReference type="EMBL" id="BOMV01000026">
    <property type="protein sequence ID" value="GIE95350.1"/>
    <property type="molecule type" value="Genomic_DNA"/>
</dbReference>
<keyword evidence="3" id="KW-1003">Cell membrane</keyword>
<dbReference type="GO" id="GO:0008324">
    <property type="term" value="F:monoatomic cation transmembrane transporter activity"/>
    <property type="evidence" value="ECO:0007669"/>
    <property type="project" value="InterPro"/>
</dbReference>
<evidence type="ECO:0000313" key="8">
    <source>
        <dbReference type="EMBL" id="GIE95350.1"/>
    </source>
</evidence>
<evidence type="ECO:0000256" key="3">
    <source>
        <dbReference type="ARBA" id="ARBA00022475"/>
    </source>
</evidence>
<reference evidence="8" key="1">
    <citation type="submission" date="2021-01" db="EMBL/GenBank/DDBJ databases">
        <title>Whole genome shotgun sequence of Actinoplanes rishiriensis NBRC 108556.</title>
        <authorList>
            <person name="Komaki H."/>
            <person name="Tamura T."/>
        </authorList>
    </citation>
    <scope>NUCLEOTIDE SEQUENCE</scope>
    <source>
        <strain evidence="8">NBRC 108556</strain>
    </source>
</reference>
<gene>
    <name evidence="8" type="ORF">Ari01nite_28150</name>
</gene>
<organism evidence="8 9">
    <name type="scientific">Paractinoplanes rishiriensis</name>
    <dbReference type="NCBI Taxonomy" id="1050105"/>
    <lineage>
        <taxon>Bacteria</taxon>
        <taxon>Bacillati</taxon>
        <taxon>Actinomycetota</taxon>
        <taxon>Actinomycetes</taxon>
        <taxon>Micromonosporales</taxon>
        <taxon>Micromonosporaceae</taxon>
        <taxon>Paractinoplanes</taxon>
    </lineage>
</organism>
<dbReference type="RefSeq" id="WP_203781643.1">
    <property type="nucleotide sequence ID" value="NZ_BOMV01000026.1"/>
</dbReference>
<protein>
    <submittedName>
        <fullName evidence="8">Na+/H+ antiporter subunit E</fullName>
    </submittedName>
</protein>
<dbReference type="InterPro" id="IPR002758">
    <property type="entry name" value="Cation_antiport_E"/>
</dbReference>
<evidence type="ECO:0000256" key="7">
    <source>
        <dbReference type="SAM" id="Phobius"/>
    </source>
</evidence>
<dbReference type="PANTHER" id="PTHR34584">
    <property type="entry name" value="NA(+)/H(+) ANTIPORTER SUBUNIT E1"/>
    <property type="match status" value="1"/>
</dbReference>
<evidence type="ECO:0000256" key="5">
    <source>
        <dbReference type="ARBA" id="ARBA00022989"/>
    </source>
</evidence>
<keyword evidence="9" id="KW-1185">Reference proteome</keyword>
<evidence type="ECO:0000256" key="6">
    <source>
        <dbReference type="ARBA" id="ARBA00023136"/>
    </source>
</evidence>
<proteinExistence type="inferred from homology"/>